<dbReference type="PRINTS" id="PR00120">
    <property type="entry name" value="HATPASE"/>
</dbReference>
<dbReference type="GO" id="GO:0016020">
    <property type="term" value="C:membrane"/>
    <property type="evidence" value="ECO:0007669"/>
    <property type="project" value="UniProtKB-SubCell"/>
</dbReference>
<accession>A0A6J5WEK9</accession>
<evidence type="ECO:0000256" key="5">
    <source>
        <dbReference type="ARBA" id="ARBA00022837"/>
    </source>
</evidence>
<dbReference type="OrthoDB" id="3352408at2759"/>
<dbReference type="Gene3D" id="3.40.1110.10">
    <property type="entry name" value="Calcium-transporting ATPase, cytoplasmic domain N"/>
    <property type="match status" value="1"/>
</dbReference>
<dbReference type="GO" id="GO:0005388">
    <property type="term" value="F:P-type calcium transporter activity"/>
    <property type="evidence" value="ECO:0007669"/>
    <property type="project" value="UniProtKB-EC"/>
</dbReference>
<dbReference type="SFLD" id="SFLDF00027">
    <property type="entry name" value="p-type_atpase"/>
    <property type="match status" value="1"/>
</dbReference>
<keyword evidence="7" id="KW-0460">Magnesium</keyword>
<dbReference type="InterPro" id="IPR004014">
    <property type="entry name" value="ATPase_P-typ_cation-transptr_N"/>
</dbReference>
<dbReference type="Gene3D" id="1.20.1110.10">
    <property type="entry name" value="Calcium-transporting ATPase, transmembrane domain"/>
    <property type="match status" value="1"/>
</dbReference>
<keyword evidence="10 11" id="KW-0472">Membrane</keyword>
<keyword evidence="5 11" id="KW-0106">Calcium</keyword>
<dbReference type="GO" id="GO:0005524">
    <property type="term" value="F:ATP binding"/>
    <property type="evidence" value="ECO:0007669"/>
    <property type="project" value="UniProtKB-KW"/>
</dbReference>
<dbReference type="GO" id="GO:0016887">
    <property type="term" value="F:ATP hydrolysis activity"/>
    <property type="evidence" value="ECO:0007669"/>
    <property type="project" value="InterPro"/>
</dbReference>
<proteinExistence type="inferred from homology"/>
<evidence type="ECO:0000256" key="11">
    <source>
        <dbReference type="RuleBase" id="RU361146"/>
    </source>
</evidence>
<dbReference type="InterPro" id="IPR018303">
    <property type="entry name" value="ATPase_P-typ_P_site"/>
</dbReference>
<dbReference type="InterPro" id="IPR006068">
    <property type="entry name" value="ATPase_P-typ_cation-transptr_C"/>
</dbReference>
<dbReference type="InterPro" id="IPR001757">
    <property type="entry name" value="P_typ_ATPase"/>
</dbReference>
<comment type="function">
    <text evidence="11">Catalyzes the hydrolysis of ATP coupled with the transport of calcium.</text>
</comment>
<comment type="subcellular location">
    <subcellularLocation>
        <location evidence="1 11">Membrane</location>
        <topology evidence="1 11">Multi-pass membrane protein</topology>
    </subcellularLocation>
</comment>
<evidence type="ECO:0000256" key="2">
    <source>
        <dbReference type="ARBA" id="ARBA00005675"/>
    </source>
</evidence>
<dbReference type="PROSITE" id="PS00154">
    <property type="entry name" value="ATPASE_E1_E2"/>
    <property type="match status" value="1"/>
</dbReference>
<feature type="transmembrane region" description="Helical" evidence="11">
    <location>
        <begin position="918"/>
        <end position="937"/>
    </location>
</feature>
<feature type="transmembrane region" description="Helical" evidence="11">
    <location>
        <begin position="294"/>
        <end position="317"/>
    </location>
</feature>
<feature type="transmembrane region" description="Helical" evidence="11">
    <location>
        <begin position="256"/>
        <end position="274"/>
    </location>
</feature>
<dbReference type="InterPro" id="IPR023298">
    <property type="entry name" value="ATPase_P-typ_TM_dom_sf"/>
</dbReference>
<dbReference type="PANTHER" id="PTHR42861">
    <property type="entry name" value="CALCIUM-TRANSPORTING ATPASE"/>
    <property type="match status" value="1"/>
</dbReference>
<dbReference type="InterPro" id="IPR036412">
    <property type="entry name" value="HAD-like_sf"/>
</dbReference>
<feature type="transmembrane region" description="Helical" evidence="11">
    <location>
        <begin position="60"/>
        <end position="78"/>
    </location>
</feature>
<dbReference type="InterPro" id="IPR008250">
    <property type="entry name" value="ATPase_P-typ_transduc_dom_A_sf"/>
</dbReference>
<name>A0A6J5WEK9_PRUAR</name>
<evidence type="ECO:0000256" key="6">
    <source>
        <dbReference type="ARBA" id="ARBA00022840"/>
    </source>
</evidence>
<dbReference type="Pfam" id="PF00690">
    <property type="entry name" value="Cation_ATPase_N"/>
    <property type="match status" value="1"/>
</dbReference>
<reference evidence="14" key="1">
    <citation type="journal article" date="2020" name="Genome Biol.">
        <title>Gamete binning: chromosome-level and haplotype-resolved genome assembly enabled by high-throughput single-cell sequencing of gamete genomes.</title>
        <authorList>
            <person name="Campoy J.A."/>
            <person name="Sun H."/>
            <person name="Goel M."/>
            <person name="Jiao W.-B."/>
            <person name="Folz-Donahue K."/>
            <person name="Wang N."/>
            <person name="Rubio M."/>
            <person name="Liu C."/>
            <person name="Kukat C."/>
            <person name="Ruiz D."/>
            <person name="Huettel B."/>
            <person name="Schneeberger K."/>
        </authorList>
    </citation>
    <scope>NUCLEOTIDE SEQUENCE [LARGE SCALE GENOMIC DNA]</scope>
    <source>
        <strain evidence="14">cv. Rojo Pasion</strain>
    </source>
</reference>
<dbReference type="SUPFAM" id="SSF56784">
    <property type="entry name" value="HAD-like"/>
    <property type="match status" value="1"/>
</dbReference>
<dbReference type="SMART" id="SM00831">
    <property type="entry name" value="Cation_ATPase_N"/>
    <property type="match status" value="1"/>
</dbReference>
<dbReference type="SUPFAM" id="SSF81660">
    <property type="entry name" value="Metal cation-transporting ATPase, ATP-binding domain N"/>
    <property type="match status" value="1"/>
</dbReference>
<protein>
    <recommendedName>
        <fullName evidence="11">Calcium-transporting ATPase</fullName>
        <ecNumber evidence="11">7.2.2.10</ecNumber>
    </recommendedName>
</protein>
<dbReference type="AlphaFoldDB" id="A0A6J5WEK9"/>
<dbReference type="Gene3D" id="3.40.50.1000">
    <property type="entry name" value="HAD superfamily/HAD-like"/>
    <property type="match status" value="1"/>
</dbReference>
<comment type="catalytic activity">
    <reaction evidence="11">
        <text>Ca(2+)(in) + ATP + H2O = Ca(2+)(out) + ADP + phosphate + H(+)</text>
        <dbReference type="Rhea" id="RHEA:18105"/>
        <dbReference type="ChEBI" id="CHEBI:15377"/>
        <dbReference type="ChEBI" id="CHEBI:15378"/>
        <dbReference type="ChEBI" id="CHEBI:29108"/>
        <dbReference type="ChEBI" id="CHEBI:30616"/>
        <dbReference type="ChEBI" id="CHEBI:43474"/>
        <dbReference type="ChEBI" id="CHEBI:456216"/>
        <dbReference type="EC" id="7.2.2.10"/>
    </reaction>
</comment>
<dbReference type="FunFam" id="3.40.1110.10:FF:000037">
    <property type="entry name" value="Calcium-transporting ATPase"/>
    <property type="match status" value="1"/>
</dbReference>
<keyword evidence="9 11" id="KW-1133">Transmembrane helix</keyword>
<gene>
    <name evidence="13" type="ORF">ORAREDHAP_LOCUS8411</name>
</gene>
<organism evidence="13 14">
    <name type="scientific">Prunus armeniaca</name>
    <name type="common">Apricot</name>
    <name type="synonym">Armeniaca vulgaris</name>
    <dbReference type="NCBI Taxonomy" id="36596"/>
    <lineage>
        <taxon>Eukaryota</taxon>
        <taxon>Viridiplantae</taxon>
        <taxon>Streptophyta</taxon>
        <taxon>Embryophyta</taxon>
        <taxon>Tracheophyta</taxon>
        <taxon>Spermatophyta</taxon>
        <taxon>Magnoliopsida</taxon>
        <taxon>eudicotyledons</taxon>
        <taxon>Gunneridae</taxon>
        <taxon>Pentapetalae</taxon>
        <taxon>rosids</taxon>
        <taxon>fabids</taxon>
        <taxon>Rosales</taxon>
        <taxon>Rosaceae</taxon>
        <taxon>Amygdaloideae</taxon>
        <taxon>Amygdaleae</taxon>
        <taxon>Prunus</taxon>
    </lineage>
</organism>
<dbReference type="EC" id="7.2.2.10" evidence="11"/>
<comment type="caution">
    <text evidence="11">Lacks conserved residue(s) required for the propagation of feature annotation.</text>
</comment>
<dbReference type="NCBIfam" id="TIGR01494">
    <property type="entry name" value="ATPase_P-type"/>
    <property type="match status" value="2"/>
</dbReference>
<dbReference type="InterPro" id="IPR023299">
    <property type="entry name" value="ATPase_P-typ_cyto_dom_N"/>
</dbReference>
<evidence type="ECO:0000313" key="14">
    <source>
        <dbReference type="Proteomes" id="UP000507245"/>
    </source>
</evidence>
<feature type="transmembrane region" description="Helical" evidence="11">
    <location>
        <begin position="949"/>
        <end position="967"/>
    </location>
</feature>
<dbReference type="Pfam" id="PF08282">
    <property type="entry name" value="Hydrolase_3"/>
    <property type="match status" value="1"/>
</dbReference>
<dbReference type="PRINTS" id="PR00119">
    <property type="entry name" value="CATATPASE"/>
</dbReference>
<evidence type="ECO:0000256" key="1">
    <source>
        <dbReference type="ARBA" id="ARBA00004141"/>
    </source>
</evidence>
<dbReference type="SFLD" id="SFLDG00002">
    <property type="entry name" value="C1.7:_P-type_atpase_like"/>
    <property type="match status" value="1"/>
</dbReference>
<dbReference type="NCBIfam" id="TIGR01116">
    <property type="entry name" value="ATPase-IIA1_Ca"/>
    <property type="match status" value="1"/>
</dbReference>
<evidence type="ECO:0000259" key="12">
    <source>
        <dbReference type="SMART" id="SM00831"/>
    </source>
</evidence>
<feature type="transmembrane region" description="Helical" evidence="11">
    <location>
        <begin position="824"/>
        <end position="847"/>
    </location>
</feature>
<dbReference type="SUPFAM" id="SSF81653">
    <property type="entry name" value="Calcium ATPase, transduction domain A"/>
    <property type="match status" value="1"/>
</dbReference>
<feature type="transmembrane region" description="Helical" evidence="11">
    <location>
        <begin position="750"/>
        <end position="773"/>
    </location>
</feature>
<feature type="transmembrane region" description="Helical" evidence="11">
    <location>
        <begin position="84"/>
        <end position="106"/>
    </location>
</feature>
<evidence type="ECO:0000256" key="10">
    <source>
        <dbReference type="ARBA" id="ARBA00023136"/>
    </source>
</evidence>
<evidence type="ECO:0000313" key="13">
    <source>
        <dbReference type="EMBL" id="CAB4296758.1"/>
    </source>
</evidence>
<keyword evidence="11" id="KW-0406">Ion transport</keyword>
<sequence length="1014" mass="110455">MEDAYARSVTEVLDFFGVDPKRGLTDAQVTQHARLYGKNVLPEEKRASFWKLVLKQFDDLLVKILIVAALVSFVLALINGDTGLTAFLEPSVILMILAANAAVGVITETNAEKALEELRAYQADIATVLRNGCFSILPATELVPGDVVEVAVGCKIPADMRMIEMLSNQLRVDQAILTGESCSVEKELESTTATNVVYQDKTNILFSGTVVVAGRARAIVVGVGTHTAMGGIHDSMLRTEDEVTPLKKKLDEFGTFLAKVIAGICVLVWIVNIGHFRDPAHGGFLRGAIHYFKIAVALAVAAIPEGLPAVVTTCLALGTKRMARLNAIVRSLPSVETLGCTTVICSDKTGTLTTNMMSASKVCVLHTVQHAPVISEYSVSGTTYAPEGTIFDSTGLQLELPAQSPCLLHIAMCSALCNESILQYNPDKGNYEKIGESTEVALRVLAEKIGLPGFDSMPSSLNMLSKHERASYCNHYWEDHFKKISVADFTRDRKMMSVLCSRNQLQLMFSKGAPESIISRCTNILCNDDGSTIPLTASIRAELESRFHSFAGKETLRCLALAFKRMPMGLQSLSHNDENDLTFIGLVGMLDPPREEVRNAMLSCMTAGIRVIVVTGDNKSTAESLCRKIGAFDHLADLAGHSYTATEFEELPALQKTLALQRMALFTRVEPSHKRMLVEALRHQNEVVAMTGDGVNDAPALKKADIGIAMGSGTAVAKSASDMVLADDNFATIVAAVAEGRAIYNNTKQFIRYMISSNIGEVVCIFVAAVLGIPDTLAPVQLLWVNLVTDGLPATAIGFNKQDSDVMKAKPRKVNEAVVSGWLFFRYLVIGAYVGLATVAGFIWWFLYSDSGPKLPYSELMNFDSCSTRETTYPCSIFDDRHPSTVSMTVLVVVEMFNALNNLSENQSLLVIPPWSNLWLVGSIILTMILHVLILYVHPLSVLFSVTPLSWSEWTVVLYLSFPVIIIDEVLKFFSRSSTDGINFVKCKTLISNLVAFFDGNTIACNHSCEVGDG</sequence>
<keyword evidence="4 11" id="KW-0547">Nucleotide-binding</keyword>
<keyword evidence="6 11" id="KW-0067">ATP-binding</keyword>
<dbReference type="InterPro" id="IPR059000">
    <property type="entry name" value="ATPase_P-type_domA"/>
</dbReference>
<dbReference type="Pfam" id="PF13246">
    <property type="entry name" value="Cation_ATPase"/>
    <property type="match status" value="1"/>
</dbReference>
<keyword evidence="14" id="KW-1185">Reference proteome</keyword>
<comment type="similarity">
    <text evidence="2 11">Belongs to the cation transport ATPase (P-type) (TC 3.A.3) family. Type IIA subfamily.</text>
</comment>
<keyword evidence="11" id="KW-0813">Transport</keyword>
<dbReference type="FunFam" id="1.20.1110.10:FF:000027">
    <property type="entry name" value="Calcium-transporting ATPase, putative"/>
    <property type="match status" value="1"/>
</dbReference>
<dbReference type="Proteomes" id="UP000507245">
    <property type="component" value="Unassembled WGS sequence"/>
</dbReference>
<dbReference type="CDD" id="cd02083">
    <property type="entry name" value="P-type_ATPase_SERCA"/>
    <property type="match status" value="1"/>
</dbReference>
<keyword evidence="11" id="KW-0109">Calcium transport</keyword>
<dbReference type="InterPro" id="IPR044492">
    <property type="entry name" value="P_typ_ATPase_HD_dom"/>
</dbReference>
<dbReference type="SFLD" id="SFLDS00003">
    <property type="entry name" value="Haloacid_Dehalogenase"/>
    <property type="match status" value="1"/>
</dbReference>
<evidence type="ECO:0000256" key="8">
    <source>
        <dbReference type="ARBA" id="ARBA00022967"/>
    </source>
</evidence>
<keyword evidence="8" id="KW-1278">Translocase</keyword>
<dbReference type="FunFam" id="2.70.150.10:FF:000055">
    <property type="entry name" value="Calcium-transporting ATPase"/>
    <property type="match status" value="1"/>
</dbReference>
<dbReference type="InterPro" id="IPR005782">
    <property type="entry name" value="P-type_ATPase_IIA"/>
</dbReference>
<dbReference type="FunFam" id="3.40.50.1000:FF:000083">
    <property type="entry name" value="Sodium/potassium-transporting ATPase subunit alpha"/>
    <property type="match status" value="1"/>
</dbReference>
<dbReference type="EMBL" id="CAEKKB010000001">
    <property type="protein sequence ID" value="CAB4296758.1"/>
    <property type="molecule type" value="Genomic_DNA"/>
</dbReference>
<dbReference type="InterPro" id="IPR023214">
    <property type="entry name" value="HAD_sf"/>
</dbReference>
<evidence type="ECO:0000256" key="7">
    <source>
        <dbReference type="ARBA" id="ARBA00022842"/>
    </source>
</evidence>
<dbReference type="Gene3D" id="2.70.150.10">
    <property type="entry name" value="Calcium-transporting ATPase, cytoplasmic transduction domain A"/>
    <property type="match status" value="1"/>
</dbReference>
<dbReference type="Pfam" id="PF00689">
    <property type="entry name" value="Cation_ATPase_C"/>
    <property type="match status" value="1"/>
</dbReference>
<evidence type="ECO:0000256" key="4">
    <source>
        <dbReference type="ARBA" id="ARBA00022741"/>
    </source>
</evidence>
<evidence type="ECO:0000256" key="9">
    <source>
        <dbReference type="ARBA" id="ARBA00022989"/>
    </source>
</evidence>
<dbReference type="SUPFAM" id="SSF81665">
    <property type="entry name" value="Calcium ATPase, transmembrane domain M"/>
    <property type="match status" value="1"/>
</dbReference>
<keyword evidence="3 11" id="KW-0812">Transmembrane</keyword>
<evidence type="ECO:0000256" key="3">
    <source>
        <dbReference type="ARBA" id="ARBA00022692"/>
    </source>
</evidence>
<feature type="domain" description="Cation-transporting P-type ATPase N-terminal" evidence="12">
    <location>
        <begin position="3"/>
        <end position="77"/>
    </location>
</feature>
<dbReference type="FunFam" id="1.20.1110.10:FF:000065">
    <property type="entry name" value="Sarcoplasmic/endoplasmic reticulum calcium ATPase 1"/>
    <property type="match status" value="1"/>
</dbReference>
<dbReference type="Pfam" id="PF00122">
    <property type="entry name" value="E1-E2_ATPase"/>
    <property type="match status" value="1"/>
</dbReference>